<feature type="region of interest" description="Disordered" evidence="1">
    <location>
        <begin position="129"/>
        <end position="172"/>
    </location>
</feature>
<feature type="compositionally biased region" description="Basic and acidic residues" evidence="1">
    <location>
        <begin position="408"/>
        <end position="419"/>
    </location>
</feature>
<feature type="compositionally biased region" description="Basic residues" evidence="1">
    <location>
        <begin position="236"/>
        <end position="248"/>
    </location>
</feature>
<feature type="compositionally biased region" description="Low complexity" evidence="1">
    <location>
        <begin position="154"/>
        <end position="172"/>
    </location>
</feature>
<feature type="compositionally biased region" description="Pro residues" evidence="1">
    <location>
        <begin position="553"/>
        <end position="562"/>
    </location>
</feature>
<feature type="compositionally biased region" description="Basic and acidic residues" evidence="1">
    <location>
        <begin position="144"/>
        <end position="153"/>
    </location>
</feature>
<feature type="compositionally biased region" description="Low complexity" evidence="1">
    <location>
        <begin position="534"/>
        <end position="547"/>
    </location>
</feature>
<sequence>MARSSPRLRTYRTMTAICFVCNLPILSHQVGLVWQGGNGWDDLAREQLEESTLRQRLGPGRRDSAAQITTVSPPTETRETSPPPQRRRRSSLAQLTDILREWGGSTTKTGRGSKQAQLVRRETLADLARSLPWRSSGGGPHGPGDLRKRRESSADSGVKSAASAKSSSSAISDFRSDIARLWGSRRDSTVIMASSTTPAPPVVPGRRGSGESARSIGRRDSTVSGSRRGSGESARSHHHHHHHHKSTKRRIDQQRPSTSSTASDAADKQTQPPSDAVERIPPPMIIMSSVTPPSVSPSAPPSTTFGASSPTTPSQPNVSISTTTTTTTIAQVMVPSLPSPSGSPQAPTSSSTSPKEQQSQATASSQQATTPSSQPHPLLATRRDSTTQVYYKGRRDSRSHQGVPASSPERRPSTRDGKFPRLTRQGTAIDESCWPGGGGGGGQGRRGSQPTLSPDPLGAGASSSDDQTGHRKARRDSLSPDSASCAANRPSRRDSRASRLSPDRAGGDREPSPRRSRLRRQSTSILGGRRGSRSPRSPESSSTCSSRDVSPSKAPPPPPPTHAPAIRRQSTTEEILIARGFRRQSTTEEMIRCRNFRRQSSQSDDCTRYLPSVPELMGRRDSSAQIIDGTLATMTVETTSTFFDSSTQTGENDRASPNNALLRSVGRLRGRSSAVVRLV</sequence>
<accession>A0ABN7BA52</accession>
<feature type="compositionally biased region" description="Polar residues" evidence="1">
    <location>
        <begin position="305"/>
        <end position="321"/>
    </location>
</feature>
<evidence type="ECO:0000313" key="3">
    <source>
        <dbReference type="Proteomes" id="UP001307889"/>
    </source>
</evidence>
<feature type="compositionally biased region" description="Basic and acidic residues" evidence="1">
    <location>
        <begin position="491"/>
        <end position="513"/>
    </location>
</feature>
<proteinExistence type="predicted"/>
<reference evidence="2 3" key="1">
    <citation type="submission" date="2023-09" db="EMBL/GenBank/DDBJ databases">
        <title>Nesidiocoris tenuis whole genome shotgun sequence.</title>
        <authorList>
            <person name="Shibata T."/>
            <person name="Shimoda M."/>
            <person name="Kobayashi T."/>
            <person name="Uehara T."/>
        </authorList>
    </citation>
    <scope>NUCLEOTIDE SEQUENCE [LARGE SCALE GENOMIC DNA]</scope>
    <source>
        <strain evidence="2 3">Japan</strain>
    </source>
</reference>
<evidence type="ECO:0000313" key="2">
    <source>
        <dbReference type="EMBL" id="BET01264.1"/>
    </source>
</evidence>
<feature type="region of interest" description="Disordered" evidence="1">
    <location>
        <begin position="55"/>
        <end position="92"/>
    </location>
</feature>
<protein>
    <submittedName>
        <fullName evidence="2">Uncharacterized protein</fullName>
    </submittedName>
</protein>
<keyword evidence="3" id="KW-1185">Reference proteome</keyword>
<gene>
    <name evidence="2" type="ORF">NTJ_14080</name>
</gene>
<dbReference type="Proteomes" id="UP001307889">
    <property type="component" value="Chromosome 12"/>
</dbReference>
<feature type="compositionally biased region" description="Low complexity" evidence="1">
    <location>
        <begin position="222"/>
        <end position="233"/>
    </location>
</feature>
<feature type="compositionally biased region" description="Gly residues" evidence="1">
    <location>
        <begin position="435"/>
        <end position="445"/>
    </location>
</feature>
<organism evidence="2 3">
    <name type="scientific">Nesidiocoris tenuis</name>
    <dbReference type="NCBI Taxonomy" id="355587"/>
    <lineage>
        <taxon>Eukaryota</taxon>
        <taxon>Metazoa</taxon>
        <taxon>Ecdysozoa</taxon>
        <taxon>Arthropoda</taxon>
        <taxon>Hexapoda</taxon>
        <taxon>Insecta</taxon>
        <taxon>Pterygota</taxon>
        <taxon>Neoptera</taxon>
        <taxon>Paraneoptera</taxon>
        <taxon>Hemiptera</taxon>
        <taxon>Heteroptera</taxon>
        <taxon>Panheteroptera</taxon>
        <taxon>Cimicomorpha</taxon>
        <taxon>Miridae</taxon>
        <taxon>Dicyphina</taxon>
        <taxon>Nesidiocoris</taxon>
    </lineage>
</organism>
<feature type="region of interest" description="Disordered" evidence="1">
    <location>
        <begin position="191"/>
        <end position="571"/>
    </location>
</feature>
<feature type="compositionally biased region" description="Low complexity" evidence="1">
    <location>
        <begin position="339"/>
        <end position="375"/>
    </location>
</feature>
<name>A0ABN7BA52_9HEMI</name>
<dbReference type="EMBL" id="AP028920">
    <property type="protein sequence ID" value="BET01264.1"/>
    <property type="molecule type" value="Genomic_DNA"/>
</dbReference>
<evidence type="ECO:0000256" key="1">
    <source>
        <dbReference type="SAM" id="MobiDB-lite"/>
    </source>
</evidence>